<reference evidence="1 2" key="1">
    <citation type="submission" date="2018-01" db="EMBL/GenBank/DDBJ databases">
        <title>Draft genome sequence of Jishengella endophytica.</title>
        <authorList>
            <person name="Sahin N."/>
            <person name="Ay H."/>
            <person name="Saygin H."/>
        </authorList>
    </citation>
    <scope>NUCLEOTIDE SEQUENCE [LARGE SCALE GENOMIC DNA]</scope>
    <source>
        <strain evidence="1 2">DSM 45430</strain>
    </source>
</reference>
<gene>
    <name evidence="1" type="ORF">C1I93_11435</name>
</gene>
<comment type="caution">
    <text evidence="1">The sequence shown here is derived from an EMBL/GenBank/DDBJ whole genome shotgun (WGS) entry which is preliminary data.</text>
</comment>
<dbReference type="NCBIfam" id="TIGR03085">
    <property type="entry name" value="TIGR03085 family metal-binding protein"/>
    <property type="match status" value="1"/>
</dbReference>
<dbReference type="RefSeq" id="WP_111243234.1">
    <property type="nucleotide sequence ID" value="NZ_AP023358.1"/>
</dbReference>
<evidence type="ECO:0000313" key="1">
    <source>
        <dbReference type="EMBL" id="PZF97537.1"/>
    </source>
</evidence>
<organism evidence="1 2">
    <name type="scientific">Micromonospora endophytica</name>
    <dbReference type="NCBI Taxonomy" id="515350"/>
    <lineage>
        <taxon>Bacteria</taxon>
        <taxon>Bacillati</taxon>
        <taxon>Actinomycetota</taxon>
        <taxon>Actinomycetes</taxon>
        <taxon>Micromonosporales</taxon>
        <taxon>Micromonosporaceae</taxon>
        <taxon>Micromonospora</taxon>
    </lineage>
</organism>
<name>A0A2W2DCF7_9ACTN</name>
<accession>A0A2W2DCF7</accession>
<proteinExistence type="predicted"/>
<dbReference type="OrthoDB" id="3268903at2"/>
<dbReference type="NCBIfam" id="TIGR03083">
    <property type="entry name" value="maleylpyruvate isomerase family mycothiol-dependent enzyme"/>
    <property type="match status" value="1"/>
</dbReference>
<keyword evidence="2" id="KW-1185">Reference proteome</keyword>
<protein>
    <submittedName>
        <fullName evidence="1">TIGR03085 family protein</fullName>
    </submittedName>
</protein>
<dbReference type="AlphaFoldDB" id="A0A2W2DCF7"/>
<dbReference type="SUPFAM" id="SSF109854">
    <property type="entry name" value="DinB/YfiT-like putative metalloenzymes"/>
    <property type="match status" value="1"/>
</dbReference>
<dbReference type="Proteomes" id="UP000248627">
    <property type="component" value="Unassembled WGS sequence"/>
</dbReference>
<dbReference type="EMBL" id="POTX01000058">
    <property type="protein sequence ID" value="PZF97537.1"/>
    <property type="molecule type" value="Genomic_DNA"/>
</dbReference>
<evidence type="ECO:0000313" key="2">
    <source>
        <dbReference type="Proteomes" id="UP000248627"/>
    </source>
</evidence>
<sequence length="209" mass="23328">MPRYARSERAALVALMSTLGPEAPTVNEGWDTRDLAAHLLLRERRPDAAAGIVLAPLRDRGERIRREIAAGDWAELLDQLRRPPVWSPVSNPLTDELTNTLEFFIHHEDVRRAQARWEPRDLPAGLDRTLWRRSSTLARLALRRFPARVLVQAPGQGEVAAGRGGEQLRLTGAPGELVLFLSGRQRVARVELDGPPELADRLRNAKLGV</sequence>
<dbReference type="InterPro" id="IPR034660">
    <property type="entry name" value="DinB/YfiT-like"/>
</dbReference>
<dbReference type="InterPro" id="IPR017519">
    <property type="entry name" value="CHP03085"/>
</dbReference>
<dbReference type="InterPro" id="IPR017517">
    <property type="entry name" value="Maleyloyr_isom"/>
</dbReference>